<dbReference type="GO" id="GO:0006887">
    <property type="term" value="P:exocytosis"/>
    <property type="evidence" value="ECO:0007669"/>
    <property type="project" value="InterPro"/>
</dbReference>
<dbReference type="AlphaFoldDB" id="A0A3L6TLD8"/>
<proteinExistence type="predicted"/>
<organism evidence="2 3">
    <name type="scientific">Panicum miliaceum</name>
    <name type="common">Proso millet</name>
    <name type="synonym">Broomcorn millet</name>
    <dbReference type="NCBI Taxonomy" id="4540"/>
    <lineage>
        <taxon>Eukaryota</taxon>
        <taxon>Viridiplantae</taxon>
        <taxon>Streptophyta</taxon>
        <taxon>Embryophyta</taxon>
        <taxon>Tracheophyta</taxon>
        <taxon>Spermatophyta</taxon>
        <taxon>Magnoliopsida</taxon>
        <taxon>Liliopsida</taxon>
        <taxon>Poales</taxon>
        <taxon>Poaceae</taxon>
        <taxon>PACMAD clade</taxon>
        <taxon>Panicoideae</taxon>
        <taxon>Panicodae</taxon>
        <taxon>Paniceae</taxon>
        <taxon>Panicinae</taxon>
        <taxon>Panicum</taxon>
        <taxon>Panicum sect. Panicum</taxon>
    </lineage>
</organism>
<dbReference type="InterPro" id="IPR004140">
    <property type="entry name" value="Exo70"/>
</dbReference>
<gene>
    <name evidence="2" type="ORF">C2845_PM01G18330</name>
</gene>
<dbReference type="InterPro" id="IPR016159">
    <property type="entry name" value="Cullin_repeat-like_dom_sf"/>
</dbReference>
<dbReference type="Gene3D" id="1.20.1280.170">
    <property type="entry name" value="Exocyst complex component Exo70"/>
    <property type="match status" value="1"/>
</dbReference>
<dbReference type="PANTHER" id="PTHR12542:SF168">
    <property type="entry name" value="EXOCYST SUBUNIT EXO70 FAMILY PROTEIN"/>
    <property type="match status" value="1"/>
</dbReference>
<dbReference type="EMBL" id="PQIB02000001">
    <property type="protein sequence ID" value="RLN39958.1"/>
    <property type="molecule type" value="Genomic_DNA"/>
</dbReference>
<evidence type="ECO:0000313" key="3">
    <source>
        <dbReference type="Proteomes" id="UP000275267"/>
    </source>
</evidence>
<feature type="region of interest" description="Disordered" evidence="1">
    <location>
        <begin position="1"/>
        <end position="39"/>
    </location>
</feature>
<evidence type="ECO:0000256" key="1">
    <source>
        <dbReference type="SAM" id="MobiDB-lite"/>
    </source>
</evidence>
<dbReference type="SUPFAM" id="SSF74788">
    <property type="entry name" value="Cullin repeat-like"/>
    <property type="match status" value="1"/>
</dbReference>
<evidence type="ECO:0000313" key="2">
    <source>
        <dbReference type="EMBL" id="RLN39958.1"/>
    </source>
</evidence>
<sequence>MDDLDASSEFNAATPHSLDGTPAGSETARGAALGSNPFEDQVFNPMRPEAVDELRAIADRMARAGYSCELADAYCGIRRDLLDEYLSVLGVERLSIDEVQRIEWKLFNDKMKKWVHRVKTVVRVLLAGERHLCDQVLATPKLFRLIMSDDPRAFPVPAVRRVILLHHIRIYDSEYPNSLNPKMIVCSFHFVSPNITR</sequence>
<dbReference type="STRING" id="4540.A0A3L6TLD8"/>
<dbReference type="OrthoDB" id="1432752at2759"/>
<accession>A0A3L6TLD8</accession>
<name>A0A3L6TLD8_PANMI</name>
<comment type="caution">
    <text evidence="2">The sequence shown here is derived from an EMBL/GenBank/DDBJ whole genome shotgun (WGS) entry which is preliminary data.</text>
</comment>
<protein>
    <submittedName>
        <fullName evidence="2">Exocyst complex component EXO70B1-like</fullName>
    </submittedName>
</protein>
<dbReference type="Proteomes" id="UP000275267">
    <property type="component" value="Unassembled WGS sequence"/>
</dbReference>
<dbReference type="PANTHER" id="PTHR12542">
    <property type="entry name" value="EXOCYST COMPLEX PROTEIN EXO70"/>
    <property type="match status" value="1"/>
</dbReference>
<reference evidence="3" key="1">
    <citation type="journal article" date="2019" name="Nat. Commun.">
        <title>The genome of broomcorn millet.</title>
        <authorList>
            <person name="Zou C."/>
            <person name="Miki D."/>
            <person name="Li D."/>
            <person name="Tang Q."/>
            <person name="Xiao L."/>
            <person name="Rajput S."/>
            <person name="Deng P."/>
            <person name="Jia W."/>
            <person name="Huang R."/>
            <person name="Zhang M."/>
            <person name="Sun Y."/>
            <person name="Hu J."/>
            <person name="Fu X."/>
            <person name="Schnable P.S."/>
            <person name="Li F."/>
            <person name="Zhang H."/>
            <person name="Feng B."/>
            <person name="Zhu X."/>
            <person name="Liu R."/>
            <person name="Schnable J.C."/>
            <person name="Zhu J.-K."/>
            <person name="Zhang H."/>
        </authorList>
    </citation>
    <scope>NUCLEOTIDE SEQUENCE [LARGE SCALE GENOMIC DNA]</scope>
</reference>
<keyword evidence="3" id="KW-1185">Reference proteome</keyword>
<dbReference type="GO" id="GO:0000145">
    <property type="term" value="C:exocyst"/>
    <property type="evidence" value="ECO:0007669"/>
    <property type="project" value="InterPro"/>
</dbReference>